<protein>
    <submittedName>
        <fullName evidence="2">Uncharacterized protein</fullName>
    </submittedName>
</protein>
<evidence type="ECO:0000313" key="2">
    <source>
        <dbReference type="EMBL" id="KAG8100201.1"/>
    </source>
</evidence>
<dbReference type="AlphaFoldDB" id="A0A8J5WYA2"/>
<dbReference type="EMBL" id="JAAALK010000079">
    <property type="protein sequence ID" value="KAG8100201.1"/>
    <property type="molecule type" value="Genomic_DNA"/>
</dbReference>
<dbReference type="Pfam" id="PF05623">
    <property type="entry name" value="DUF789"/>
    <property type="match status" value="1"/>
</dbReference>
<comment type="caution">
    <text evidence="2">The sequence shown here is derived from an EMBL/GenBank/DDBJ whole genome shotgun (WGS) entry which is preliminary data.</text>
</comment>
<reference evidence="2" key="1">
    <citation type="journal article" date="2021" name="bioRxiv">
        <title>Whole Genome Assembly and Annotation of Northern Wild Rice, Zizania palustris L., Supports a Whole Genome Duplication in the Zizania Genus.</title>
        <authorList>
            <person name="Haas M."/>
            <person name="Kono T."/>
            <person name="Macchietto M."/>
            <person name="Millas R."/>
            <person name="McGilp L."/>
            <person name="Shao M."/>
            <person name="Duquette J."/>
            <person name="Hirsch C.N."/>
            <person name="Kimball J."/>
        </authorList>
    </citation>
    <scope>NUCLEOTIDE SEQUENCE</scope>
    <source>
        <tissue evidence="2">Fresh leaf tissue</tissue>
    </source>
</reference>
<proteinExistence type="predicted"/>
<accession>A0A8J5WYA2</accession>
<evidence type="ECO:0000256" key="1">
    <source>
        <dbReference type="SAM" id="MobiDB-lite"/>
    </source>
</evidence>
<feature type="compositionally biased region" description="Polar residues" evidence="1">
    <location>
        <begin position="1"/>
        <end position="12"/>
    </location>
</feature>
<dbReference type="PANTHER" id="PTHR31343:SF8">
    <property type="entry name" value="OS07G0246600 PROTEIN"/>
    <property type="match status" value="1"/>
</dbReference>
<sequence>MDTSSESSSGTDADQLRGLSLEDTCRLENGDFQREDGESHLPSTRPIFEYLENDPPYGREPLTDKVSILASKFPELKSIRSCDLLPTSWMSVAWYISYTPDSSYSLQCCFVSYYIILSEILVCCRALEVFC</sequence>
<gene>
    <name evidence="2" type="ORF">GUJ93_ZPchr0013g36163</name>
</gene>
<organism evidence="2 3">
    <name type="scientific">Zizania palustris</name>
    <name type="common">Northern wild rice</name>
    <dbReference type="NCBI Taxonomy" id="103762"/>
    <lineage>
        <taxon>Eukaryota</taxon>
        <taxon>Viridiplantae</taxon>
        <taxon>Streptophyta</taxon>
        <taxon>Embryophyta</taxon>
        <taxon>Tracheophyta</taxon>
        <taxon>Spermatophyta</taxon>
        <taxon>Magnoliopsida</taxon>
        <taxon>Liliopsida</taxon>
        <taxon>Poales</taxon>
        <taxon>Poaceae</taxon>
        <taxon>BOP clade</taxon>
        <taxon>Oryzoideae</taxon>
        <taxon>Oryzeae</taxon>
        <taxon>Zizaniinae</taxon>
        <taxon>Zizania</taxon>
    </lineage>
</organism>
<name>A0A8J5WYA2_ZIZPA</name>
<reference evidence="2" key="2">
    <citation type="submission" date="2021-02" db="EMBL/GenBank/DDBJ databases">
        <authorList>
            <person name="Kimball J.A."/>
            <person name="Haas M.W."/>
            <person name="Macchietto M."/>
            <person name="Kono T."/>
            <person name="Duquette J."/>
            <person name="Shao M."/>
        </authorList>
    </citation>
    <scope>NUCLEOTIDE SEQUENCE</scope>
    <source>
        <tissue evidence="2">Fresh leaf tissue</tissue>
    </source>
</reference>
<dbReference type="OrthoDB" id="784906at2759"/>
<dbReference type="EMBL" id="JAAALK010000079">
    <property type="protein sequence ID" value="KAG8100202.1"/>
    <property type="molecule type" value="Genomic_DNA"/>
</dbReference>
<feature type="region of interest" description="Disordered" evidence="1">
    <location>
        <begin position="1"/>
        <end position="21"/>
    </location>
</feature>
<keyword evidence="3" id="KW-1185">Reference proteome</keyword>
<dbReference type="PANTHER" id="PTHR31343">
    <property type="entry name" value="T15D22.8"/>
    <property type="match status" value="1"/>
</dbReference>
<evidence type="ECO:0000313" key="3">
    <source>
        <dbReference type="Proteomes" id="UP000729402"/>
    </source>
</evidence>
<dbReference type="Proteomes" id="UP000729402">
    <property type="component" value="Unassembled WGS sequence"/>
</dbReference>
<dbReference type="InterPro" id="IPR008507">
    <property type="entry name" value="DUF789"/>
</dbReference>